<sequence length="574" mass="62649">MLQVRPKPISQQADLLTVDSLCVSFGRGIAEKAAVRSMSFSLRPGRCLAIVGESGSGKSVTARALVGLAGRHANVYARQLSFEGTDLIGLKDRAWRRIRGNEIGFVLQDALVSLDPLRRIGTEIGEGLLLHGAVSSRKELAQRVIALLKLVGVPEPEIKAQQLPHQLSGGQRQRALIAAALALDPRILIADEPTTALDVTAQAHVLALLEETKTRGKALILISHDLAVVSQVADEVLVMRGGEVVERGIAAQIFKEPRHPYTRELLDAVPSGRPRGSRLSPSTIVRSPRWQTLPPVQCLPKSHSILLEAINLVKRFKAPDGTLRAAVDGVSFEVRSGETLGIVGESGSGKSTMARMVLALEEPDEGAVHFASLPWTTLAERERRVRRRAMSIIYQDPLGSFDPRWTVGRIISDSLSSDVETRRMRKECVSELLDMVGLSQALLDRRPLELSGGQRQRVAIARAIATHPAIIVCDEPVSALDVSIQAQVLDLLGDLKERLGVSYLFISHDLSVVRHISDRVIIMRRGRIVDSGATEEIFCNPQSEYTKSLIAAMPRLVRDQQLDHSATVLEEGIP</sequence>
<dbReference type="InterPro" id="IPR003439">
    <property type="entry name" value="ABC_transporter-like_ATP-bd"/>
</dbReference>
<dbReference type="CDD" id="cd03257">
    <property type="entry name" value="ABC_NikE_OppD_transporters"/>
    <property type="match status" value="2"/>
</dbReference>
<dbReference type="Pfam" id="PF08352">
    <property type="entry name" value="oligo_HPY"/>
    <property type="match status" value="2"/>
</dbReference>
<dbReference type="InterPro" id="IPR027417">
    <property type="entry name" value="P-loop_NTPase"/>
</dbReference>
<dbReference type="PROSITE" id="PS50893">
    <property type="entry name" value="ABC_TRANSPORTER_2"/>
    <property type="match status" value="2"/>
</dbReference>
<dbReference type="NCBIfam" id="NF007739">
    <property type="entry name" value="PRK10419.1"/>
    <property type="match status" value="2"/>
</dbReference>
<dbReference type="InterPro" id="IPR003593">
    <property type="entry name" value="AAA+_ATPase"/>
</dbReference>
<dbReference type="Proteomes" id="UP000051380">
    <property type="component" value="Unassembled WGS sequence"/>
</dbReference>
<evidence type="ECO:0000256" key="6">
    <source>
        <dbReference type="ARBA" id="ARBA00024722"/>
    </source>
</evidence>
<dbReference type="NCBIfam" id="NF008453">
    <property type="entry name" value="PRK11308.1"/>
    <property type="match status" value="2"/>
</dbReference>
<dbReference type="GO" id="GO:0005886">
    <property type="term" value="C:plasma membrane"/>
    <property type="evidence" value="ECO:0007669"/>
    <property type="project" value="UniProtKB-SubCell"/>
</dbReference>
<evidence type="ECO:0000256" key="1">
    <source>
        <dbReference type="ARBA" id="ARBA00004417"/>
    </source>
</evidence>
<comment type="caution">
    <text evidence="8">The sequence shown here is derived from an EMBL/GenBank/DDBJ whole genome shotgun (WGS) entry which is preliminary data.</text>
</comment>
<dbReference type="GO" id="GO:0005524">
    <property type="term" value="F:ATP binding"/>
    <property type="evidence" value="ECO:0007669"/>
    <property type="project" value="UniProtKB-KW"/>
</dbReference>
<accession>A0A0R3CGR0</accession>
<protein>
    <submittedName>
        <fullName evidence="8">ABC transporter ATP-binding protein</fullName>
    </submittedName>
</protein>
<organism evidence="8 9">
    <name type="scientific">Bradyrhizobium yuanmingense</name>
    <dbReference type="NCBI Taxonomy" id="108015"/>
    <lineage>
        <taxon>Bacteria</taxon>
        <taxon>Pseudomonadati</taxon>
        <taxon>Pseudomonadota</taxon>
        <taxon>Alphaproteobacteria</taxon>
        <taxon>Hyphomicrobiales</taxon>
        <taxon>Nitrobacteraceae</taxon>
        <taxon>Bradyrhizobium</taxon>
    </lineage>
</organism>
<dbReference type="GO" id="GO:0016887">
    <property type="term" value="F:ATP hydrolysis activity"/>
    <property type="evidence" value="ECO:0007669"/>
    <property type="project" value="InterPro"/>
</dbReference>
<dbReference type="RefSeq" id="WP_057027908.1">
    <property type="nucleotide sequence ID" value="NZ_LJYF01000029.1"/>
</dbReference>
<dbReference type="AlphaFoldDB" id="A0A0R3CGR0"/>
<dbReference type="SMART" id="SM00382">
    <property type="entry name" value="AAA"/>
    <property type="match status" value="2"/>
</dbReference>
<dbReference type="InterPro" id="IPR050319">
    <property type="entry name" value="ABC_transp_ATP-bind"/>
</dbReference>
<evidence type="ECO:0000256" key="5">
    <source>
        <dbReference type="ARBA" id="ARBA00022840"/>
    </source>
</evidence>
<dbReference type="PANTHER" id="PTHR43776">
    <property type="entry name" value="TRANSPORT ATP-BINDING PROTEIN"/>
    <property type="match status" value="1"/>
</dbReference>
<reference evidence="8 9" key="1">
    <citation type="submission" date="2015-09" db="EMBL/GenBank/DDBJ databases">
        <title>Draft Genome Sequence of the Strain BR 3267 (Bradyrhizobium yuanmingense) recommended as inoculant for cowpea in Brazil.</title>
        <authorList>
            <person name="Simoes-Araujo J.L."/>
            <person name="Zilli J.E."/>
        </authorList>
    </citation>
    <scope>NUCLEOTIDE SEQUENCE [LARGE SCALE GENOMIC DNA]</scope>
    <source>
        <strain evidence="8 9">BR3267</strain>
    </source>
</reference>
<dbReference type="OrthoDB" id="9802264at2"/>
<dbReference type="InterPro" id="IPR013563">
    <property type="entry name" value="Oligopep_ABC_C"/>
</dbReference>
<dbReference type="GO" id="GO:0055085">
    <property type="term" value="P:transmembrane transport"/>
    <property type="evidence" value="ECO:0007669"/>
    <property type="project" value="UniProtKB-ARBA"/>
</dbReference>
<evidence type="ECO:0000313" key="8">
    <source>
        <dbReference type="EMBL" id="KRP93758.1"/>
    </source>
</evidence>
<gene>
    <name evidence="8" type="ORF">AOQ72_20890</name>
</gene>
<keyword evidence="4" id="KW-0547">Nucleotide-binding</keyword>
<feature type="domain" description="ABC transporter" evidence="7">
    <location>
        <begin position="307"/>
        <end position="550"/>
    </location>
</feature>
<comment type="function">
    <text evidence="6">Involved in beta-(1--&gt;2)glucan export. Transmembrane domains (TMD) form a pore in the inner membrane and the ATP-binding domain (NBD) is responsible for energy generation.</text>
</comment>
<comment type="similarity">
    <text evidence="2">Belongs to the ABC transporter superfamily.</text>
</comment>
<dbReference type="EMBL" id="LJYF01000029">
    <property type="protein sequence ID" value="KRP93758.1"/>
    <property type="molecule type" value="Genomic_DNA"/>
</dbReference>
<dbReference type="Gene3D" id="3.40.50.300">
    <property type="entry name" value="P-loop containing nucleotide triphosphate hydrolases"/>
    <property type="match status" value="2"/>
</dbReference>
<evidence type="ECO:0000256" key="2">
    <source>
        <dbReference type="ARBA" id="ARBA00005417"/>
    </source>
</evidence>
<dbReference type="GO" id="GO:0015833">
    <property type="term" value="P:peptide transport"/>
    <property type="evidence" value="ECO:0007669"/>
    <property type="project" value="InterPro"/>
</dbReference>
<feature type="domain" description="ABC transporter" evidence="7">
    <location>
        <begin position="16"/>
        <end position="266"/>
    </location>
</feature>
<dbReference type="InterPro" id="IPR017871">
    <property type="entry name" value="ABC_transporter-like_CS"/>
</dbReference>
<proteinExistence type="inferred from homology"/>
<evidence type="ECO:0000256" key="4">
    <source>
        <dbReference type="ARBA" id="ARBA00022741"/>
    </source>
</evidence>
<keyword evidence="3" id="KW-0813">Transport</keyword>
<dbReference type="SUPFAM" id="SSF52540">
    <property type="entry name" value="P-loop containing nucleoside triphosphate hydrolases"/>
    <property type="match status" value="2"/>
</dbReference>
<dbReference type="PROSITE" id="PS00211">
    <property type="entry name" value="ABC_TRANSPORTER_1"/>
    <property type="match status" value="2"/>
</dbReference>
<evidence type="ECO:0000313" key="9">
    <source>
        <dbReference type="Proteomes" id="UP000051380"/>
    </source>
</evidence>
<name>A0A0R3CGR0_9BRAD</name>
<dbReference type="Pfam" id="PF00005">
    <property type="entry name" value="ABC_tran"/>
    <property type="match status" value="2"/>
</dbReference>
<dbReference type="PANTHER" id="PTHR43776:SF7">
    <property type="entry name" value="D,D-DIPEPTIDE TRANSPORT ATP-BINDING PROTEIN DDPF-RELATED"/>
    <property type="match status" value="1"/>
</dbReference>
<evidence type="ECO:0000256" key="3">
    <source>
        <dbReference type="ARBA" id="ARBA00022448"/>
    </source>
</evidence>
<keyword evidence="5 8" id="KW-0067">ATP-binding</keyword>
<comment type="subcellular location">
    <subcellularLocation>
        <location evidence="1">Cell inner membrane</location>
        <topology evidence="1">Peripheral membrane protein</topology>
    </subcellularLocation>
</comment>
<evidence type="ECO:0000259" key="7">
    <source>
        <dbReference type="PROSITE" id="PS50893"/>
    </source>
</evidence>